<sequence>LLTDEEIQCISTISHRRCQASERSEDPGDLSLCNLPLISLSLVIEEFYNSIMDLSMGREDSSADLRAQLAAATSTPVMDTTQPSNSTPLHPKQKCLKEKLTPLETFDGTDLVQYPAWRLNAMAKLRVNGRDIGSLDDQACLSFATILPTFDQKILEAKGQFWDDEIKIGML</sequence>
<accession>C1GZS4</accession>
<protein>
    <submittedName>
        <fullName evidence="1">Uncharacterized protein</fullName>
    </submittedName>
</protein>
<dbReference type="EMBL" id="KN294000">
    <property type="protein sequence ID" value="EEH42097.2"/>
    <property type="molecule type" value="Genomic_DNA"/>
</dbReference>
<dbReference type="VEuPathDB" id="FungiDB:PAAG_04018"/>
<dbReference type="OMA" id="TISHRRC"/>
<dbReference type="OrthoDB" id="4365575at2759"/>
<reference evidence="1 2" key="1">
    <citation type="journal article" date="2011" name="PLoS Genet.">
        <title>Comparative genomic analysis of human fungal pathogens causing paracoccidioidomycosis.</title>
        <authorList>
            <person name="Desjardins C.A."/>
            <person name="Champion M.D."/>
            <person name="Holder J.W."/>
            <person name="Muszewska A."/>
            <person name="Goldberg J."/>
            <person name="Bailao A.M."/>
            <person name="Brigido M.M."/>
            <person name="Ferreira M.E."/>
            <person name="Garcia A.M."/>
            <person name="Grynberg M."/>
            <person name="Gujja S."/>
            <person name="Heiman D.I."/>
            <person name="Henn M.R."/>
            <person name="Kodira C.D."/>
            <person name="Leon-Narvaez H."/>
            <person name="Longo L.V."/>
            <person name="Ma L.J."/>
            <person name="Malavazi I."/>
            <person name="Matsuo A.L."/>
            <person name="Morais F.V."/>
            <person name="Pereira M."/>
            <person name="Rodriguez-Brito S."/>
            <person name="Sakthikumar S."/>
            <person name="Salem-Izacc S.M."/>
            <person name="Sykes S.M."/>
            <person name="Teixeira M.M."/>
            <person name="Vallejo M.C."/>
            <person name="Walter M.E."/>
            <person name="Yandava C."/>
            <person name="Young S."/>
            <person name="Zeng Q."/>
            <person name="Zucker J."/>
            <person name="Felipe M.S."/>
            <person name="Goldman G.H."/>
            <person name="Haas B.J."/>
            <person name="McEwen J.G."/>
            <person name="Nino-Vega G."/>
            <person name="Puccia R."/>
            <person name="San-Blas G."/>
            <person name="Soares C.M."/>
            <person name="Birren B.W."/>
            <person name="Cuomo C.A."/>
        </authorList>
    </citation>
    <scope>NUCLEOTIDE SEQUENCE [LARGE SCALE GENOMIC DNA]</scope>
    <source>
        <strain evidence="2">ATCC MYA-826 / Pb01</strain>
    </source>
</reference>
<evidence type="ECO:0000313" key="1">
    <source>
        <dbReference type="EMBL" id="EEH42097.2"/>
    </source>
</evidence>
<name>C1GZS4_PARBA</name>
<evidence type="ECO:0000313" key="2">
    <source>
        <dbReference type="Proteomes" id="UP000002059"/>
    </source>
</evidence>
<dbReference type="Proteomes" id="UP000002059">
    <property type="component" value="Partially assembled WGS sequence"/>
</dbReference>
<proteinExistence type="predicted"/>
<dbReference type="KEGG" id="pbl:PAAG_04018"/>
<dbReference type="AlphaFoldDB" id="C1GZS4"/>
<dbReference type="GeneID" id="9097534"/>
<gene>
    <name evidence="1" type="ORF">PAAG_04018</name>
</gene>
<keyword evidence="2" id="KW-1185">Reference proteome</keyword>
<organism evidence="1 2">
    <name type="scientific">Paracoccidioides lutzii (strain ATCC MYA-826 / Pb01)</name>
    <name type="common">Paracoccidioides brasiliensis</name>
    <dbReference type="NCBI Taxonomy" id="502779"/>
    <lineage>
        <taxon>Eukaryota</taxon>
        <taxon>Fungi</taxon>
        <taxon>Dikarya</taxon>
        <taxon>Ascomycota</taxon>
        <taxon>Pezizomycotina</taxon>
        <taxon>Eurotiomycetes</taxon>
        <taxon>Eurotiomycetidae</taxon>
        <taxon>Onygenales</taxon>
        <taxon>Ajellomycetaceae</taxon>
        <taxon>Paracoccidioides</taxon>
    </lineage>
</organism>
<dbReference type="RefSeq" id="XP_015702225.1">
    <property type="nucleotide sequence ID" value="XM_015845136.1"/>
</dbReference>
<dbReference type="HOGENOM" id="CLU_1563348_0_0_1"/>
<feature type="non-terminal residue" evidence="1">
    <location>
        <position position="1"/>
    </location>
</feature>